<dbReference type="GO" id="GO:0016755">
    <property type="term" value="F:aminoacyltransferase activity"/>
    <property type="evidence" value="ECO:0007669"/>
    <property type="project" value="TreeGrafter"/>
</dbReference>
<sequence>MLKQLLLALKRLLRALGPVLVGCIFLGAVYLLYREISKYSLADIRMSLAQISTGSIILSVLLAIINYIILIGYDWLALKGIHKTLPVSRVSLVSFVGQAVSYNFGALLGGSTVRFRFYSSWGFSPMDIVRLVLMLAITFWVGALGLVGAIFMIAPPEIPPELGMHMPLDIRPLGAILFLIAISYLIVCKFIHKPIHIFGKEFAFPPFKIAVAQAVVAGADLVAAGACLYVLLPPDAHVSFLQFLPTYLMAMVAVVLTHVPGGAGVLEVVILHLTTASPQAVFAALLCFRVIYYLLPLLLAAVIFAIYEVRQQAIQESGVLHDAGRWMRAFAPTIMASAVFGIGAILCFYVVLPVSPERLAQIREWIPLGIVEFASMATGVAGVMLLFLTRGIQHRQRAAFRLAIAMLCIGIIGPLLHSLSWFVALMSLIVLLSVLSIRRKCCRPSSLWKLHLTPSWLFAIVSVLVCSAGLGLLIYHMDPSDPVLWTSSDYAADAARLFRTFAAEALLLICIAVGYMRTAPIRKRWNAVRRFGRRNKQ</sequence>
<keyword evidence="5 6" id="KW-0472">Membrane</keyword>
<dbReference type="STRING" id="563192.HMPREF0179_00892"/>
<keyword evidence="8" id="KW-1185">Reference proteome</keyword>
<feature type="transmembrane region" description="Helical" evidence="6">
    <location>
        <begin position="329"/>
        <end position="352"/>
    </location>
</feature>
<evidence type="ECO:0000313" key="8">
    <source>
        <dbReference type="Proteomes" id="UP000006034"/>
    </source>
</evidence>
<feature type="transmembrane region" description="Helical" evidence="6">
    <location>
        <begin position="497"/>
        <end position="516"/>
    </location>
</feature>
<reference evidence="7 8" key="2">
    <citation type="submission" date="2013-04" db="EMBL/GenBank/DDBJ databases">
        <title>The Genome Sequence of Bilophila wadsworthia 3_1_6.</title>
        <authorList>
            <consortium name="The Broad Institute Genomics Platform"/>
            <person name="Earl A."/>
            <person name="Ward D."/>
            <person name="Feldgarden M."/>
            <person name="Gevers D."/>
            <person name="Sibley C."/>
            <person name="Strauss J."/>
            <person name="Allen-Vercoe E."/>
            <person name="Walker B."/>
            <person name="Young S."/>
            <person name="Zeng Q."/>
            <person name="Gargeya S."/>
            <person name="Fitzgerald M."/>
            <person name="Haas B."/>
            <person name="Abouelleil A."/>
            <person name="Allen A.W."/>
            <person name="Alvarado L."/>
            <person name="Arachchi H.M."/>
            <person name="Berlin A.M."/>
            <person name="Chapman S.B."/>
            <person name="Gainer-Dewar J."/>
            <person name="Goldberg J."/>
            <person name="Griggs A."/>
            <person name="Gujja S."/>
            <person name="Hansen M."/>
            <person name="Howarth C."/>
            <person name="Imamovic A."/>
            <person name="Ireland A."/>
            <person name="Larimer J."/>
            <person name="McCowan C."/>
            <person name="Murphy C."/>
            <person name="Pearson M."/>
            <person name="Poon T.W."/>
            <person name="Priest M."/>
            <person name="Roberts A."/>
            <person name="Saif S."/>
            <person name="Shea T."/>
            <person name="Sisk P."/>
            <person name="Sykes S."/>
            <person name="Wortman J."/>
            <person name="Nusbaum C."/>
            <person name="Birren B."/>
        </authorList>
    </citation>
    <scope>NUCLEOTIDE SEQUENCE [LARGE SCALE GENOMIC DNA]</scope>
    <source>
        <strain evidence="7 8">3_1_6</strain>
    </source>
</reference>
<evidence type="ECO:0000256" key="6">
    <source>
        <dbReference type="SAM" id="Phobius"/>
    </source>
</evidence>
<dbReference type="TCDB" id="4.H.1.1.3">
    <property type="family name" value="the lysyl phosphatidylglycerol synthase/flippase (mprf) family"/>
</dbReference>
<dbReference type="eggNOG" id="COG0392">
    <property type="taxonomic scope" value="Bacteria"/>
</dbReference>
<dbReference type="eggNOG" id="COG2898">
    <property type="taxonomic scope" value="Bacteria"/>
</dbReference>
<evidence type="ECO:0000256" key="1">
    <source>
        <dbReference type="ARBA" id="ARBA00004651"/>
    </source>
</evidence>
<evidence type="ECO:0000256" key="2">
    <source>
        <dbReference type="ARBA" id="ARBA00022475"/>
    </source>
</evidence>
<feature type="transmembrane region" description="Helical" evidence="6">
    <location>
        <begin position="12"/>
        <end position="33"/>
    </location>
</feature>
<feature type="transmembrane region" description="Helical" evidence="6">
    <location>
        <begin position="398"/>
        <end position="415"/>
    </location>
</feature>
<feature type="transmembrane region" description="Helical" evidence="6">
    <location>
        <begin position="173"/>
        <end position="191"/>
    </location>
</feature>
<evidence type="ECO:0000256" key="3">
    <source>
        <dbReference type="ARBA" id="ARBA00022692"/>
    </source>
</evidence>
<feature type="transmembrane region" description="Helical" evidence="6">
    <location>
        <begin position="211"/>
        <end position="232"/>
    </location>
</feature>
<feature type="transmembrane region" description="Helical" evidence="6">
    <location>
        <begin position="54"/>
        <end position="78"/>
    </location>
</feature>
<evidence type="ECO:0000256" key="4">
    <source>
        <dbReference type="ARBA" id="ARBA00022989"/>
    </source>
</evidence>
<dbReference type="HOGENOM" id="CLU_037305_0_0_7"/>
<feature type="transmembrane region" description="Helical" evidence="6">
    <location>
        <begin position="364"/>
        <end position="386"/>
    </location>
</feature>
<dbReference type="PANTHER" id="PTHR34697">
    <property type="entry name" value="PHOSPHATIDYLGLYCEROL LYSYLTRANSFERASE"/>
    <property type="match status" value="1"/>
</dbReference>
<organism evidence="7 8">
    <name type="scientific">Bilophila wadsworthia (strain 3_1_6)</name>
    <dbReference type="NCBI Taxonomy" id="563192"/>
    <lineage>
        <taxon>Bacteria</taxon>
        <taxon>Pseudomonadati</taxon>
        <taxon>Thermodesulfobacteriota</taxon>
        <taxon>Desulfovibrionia</taxon>
        <taxon>Desulfovibrionales</taxon>
        <taxon>Desulfovibrionaceae</taxon>
        <taxon>Bilophila</taxon>
    </lineage>
</organism>
<dbReference type="RefSeq" id="WP_005025447.1">
    <property type="nucleotide sequence ID" value="NZ_KE150238.1"/>
</dbReference>
<name>E5Y3Y1_BILW3</name>
<keyword evidence="3 6" id="KW-0812">Transmembrane</keyword>
<dbReference type="GO" id="GO:0005886">
    <property type="term" value="C:plasma membrane"/>
    <property type="evidence" value="ECO:0007669"/>
    <property type="project" value="UniProtKB-SubCell"/>
</dbReference>
<dbReference type="GO" id="GO:0055091">
    <property type="term" value="P:phospholipid homeostasis"/>
    <property type="evidence" value="ECO:0007669"/>
    <property type="project" value="TreeGrafter"/>
</dbReference>
<dbReference type="GeneID" id="78086027"/>
<comment type="subcellular location">
    <subcellularLocation>
        <location evidence="1">Cell membrane</location>
        <topology evidence="1">Multi-pass membrane protein</topology>
    </subcellularLocation>
</comment>
<dbReference type="EMBL" id="ADCP02000001">
    <property type="protein sequence ID" value="EFV45295.1"/>
    <property type="molecule type" value="Genomic_DNA"/>
</dbReference>
<keyword evidence="2" id="KW-1003">Cell membrane</keyword>
<comment type="caution">
    <text evidence="7">The sequence shown here is derived from an EMBL/GenBank/DDBJ whole genome shotgun (WGS) entry which is preliminary data.</text>
</comment>
<keyword evidence="4 6" id="KW-1133">Transmembrane helix</keyword>
<proteinExistence type="predicted"/>
<evidence type="ECO:0000313" key="7">
    <source>
        <dbReference type="EMBL" id="EFV45295.1"/>
    </source>
</evidence>
<evidence type="ECO:0000256" key="5">
    <source>
        <dbReference type="ARBA" id="ARBA00023136"/>
    </source>
</evidence>
<accession>E5Y3Y1</accession>
<reference evidence="7 8" key="1">
    <citation type="submission" date="2010-10" db="EMBL/GenBank/DDBJ databases">
        <authorList>
            <consortium name="The Broad Institute Genome Sequencing Platform"/>
            <person name="Ward D."/>
            <person name="Earl A."/>
            <person name="Feldgarden M."/>
            <person name="Young S.K."/>
            <person name="Gargeya S."/>
            <person name="Zeng Q."/>
            <person name="Alvarado L."/>
            <person name="Berlin A."/>
            <person name="Bochicchio J."/>
            <person name="Chapman S.B."/>
            <person name="Chen Z."/>
            <person name="Freedman E."/>
            <person name="Gellesch M."/>
            <person name="Goldberg J."/>
            <person name="Griggs A."/>
            <person name="Gujja S."/>
            <person name="Heilman E."/>
            <person name="Heiman D."/>
            <person name="Howarth C."/>
            <person name="Mehta T."/>
            <person name="Neiman D."/>
            <person name="Pearson M."/>
            <person name="Roberts A."/>
            <person name="Saif S."/>
            <person name="Shea T."/>
            <person name="Shenoy N."/>
            <person name="Sisk P."/>
            <person name="Stolte C."/>
            <person name="Sykes S."/>
            <person name="White J."/>
            <person name="Yandava C."/>
            <person name="Allen-Vercoe E."/>
            <person name="Sibley C."/>
            <person name="Ambrose C.E."/>
            <person name="Strauss J."/>
            <person name="Daigneault M."/>
            <person name="Haas B."/>
            <person name="Nusbaum C."/>
            <person name="Birren B."/>
        </authorList>
    </citation>
    <scope>NUCLEOTIDE SEQUENCE [LARGE SCALE GENOMIC DNA]</scope>
    <source>
        <strain evidence="7 8">3_1_6</strain>
    </source>
</reference>
<gene>
    <name evidence="7" type="ORF">HMPREF0179_00892</name>
</gene>
<feature type="transmembrane region" description="Helical" evidence="6">
    <location>
        <begin position="90"/>
        <end position="110"/>
    </location>
</feature>
<feature type="transmembrane region" description="Helical" evidence="6">
    <location>
        <begin position="291"/>
        <end position="309"/>
    </location>
</feature>
<evidence type="ECO:0008006" key="9">
    <source>
        <dbReference type="Google" id="ProtNLM"/>
    </source>
</evidence>
<dbReference type="AlphaFoldDB" id="E5Y3Y1"/>
<dbReference type="OrthoDB" id="145485at2"/>
<feature type="transmembrane region" description="Helical" evidence="6">
    <location>
        <begin position="131"/>
        <end position="153"/>
    </location>
</feature>
<dbReference type="Proteomes" id="UP000006034">
    <property type="component" value="Unassembled WGS sequence"/>
</dbReference>
<dbReference type="InterPro" id="IPR051211">
    <property type="entry name" value="PG_lysyltransferase"/>
</dbReference>
<protein>
    <recommendedName>
        <fullName evidence="9">Phosphatidylglycerol lysyltransferase</fullName>
    </recommendedName>
</protein>
<feature type="transmembrane region" description="Helical" evidence="6">
    <location>
        <begin position="457"/>
        <end position="477"/>
    </location>
</feature>
<dbReference type="PANTHER" id="PTHR34697:SF2">
    <property type="entry name" value="PHOSPHATIDYLGLYCEROL LYSYLTRANSFERASE"/>
    <property type="match status" value="1"/>
</dbReference>